<organism evidence="1">
    <name type="scientific">Mytilinidion resinicola</name>
    <dbReference type="NCBI Taxonomy" id="574789"/>
    <lineage>
        <taxon>Eukaryota</taxon>
        <taxon>Fungi</taxon>
        <taxon>Dikarya</taxon>
        <taxon>Ascomycota</taxon>
        <taxon>Pezizomycotina</taxon>
        <taxon>Dothideomycetes</taxon>
        <taxon>Pleosporomycetidae</taxon>
        <taxon>Mytilinidiales</taxon>
        <taxon>Mytilinidiaceae</taxon>
        <taxon>Mytilinidion</taxon>
    </lineage>
</organism>
<proteinExistence type="predicted"/>
<protein>
    <submittedName>
        <fullName evidence="1 3">Uncharacterized protein</fullName>
    </submittedName>
</protein>
<dbReference type="GeneID" id="54457234"/>
<dbReference type="Proteomes" id="UP000504636">
    <property type="component" value="Unplaced"/>
</dbReference>
<dbReference type="RefSeq" id="XP_033568321.1">
    <property type="nucleotide sequence ID" value="XM_033716341.1"/>
</dbReference>
<dbReference type="OrthoDB" id="3503419at2759"/>
<keyword evidence="2" id="KW-1185">Reference proteome</keyword>
<evidence type="ECO:0000313" key="2">
    <source>
        <dbReference type="Proteomes" id="UP000504636"/>
    </source>
</evidence>
<evidence type="ECO:0000313" key="1">
    <source>
        <dbReference type="EMBL" id="KAF2801357.1"/>
    </source>
</evidence>
<evidence type="ECO:0000313" key="3">
    <source>
        <dbReference type="RefSeq" id="XP_033568321.1"/>
    </source>
</evidence>
<dbReference type="AlphaFoldDB" id="A0A6A6Y0M2"/>
<reference evidence="3" key="3">
    <citation type="submission" date="2025-04" db="UniProtKB">
        <authorList>
            <consortium name="RefSeq"/>
        </authorList>
    </citation>
    <scope>IDENTIFICATION</scope>
    <source>
        <strain evidence="3">CBS 304.34</strain>
    </source>
</reference>
<sequence length="380" mass="43293">MDDGRDWVPVDIFALNHHTMGDSLNAYVLPKIHQEISSKGRSWSRIIVRGSYERDSPAIPADTEKSDKAFNFHRPTATILDDNTIAINCFPGRDYVRHYAKLIAVYLLLTKKEPNVVHYKLPSEKECLELFLNSNLKSMGKVDCVIVGYVHHLLKRSRSIPPPSTWEGSGSRNIFAWHKIRLPSGATAALLGCMPSFWGDISRHLIHALRTLNQITCIIYVGKGGSLNPRVSPNEWLSTGNKTNSTGLQMDTVEWRNVLQADLSQSRRILQGDHINVYSPLVESMAWLHRWRSWGEWVDCEVGHMARECLLEGNVHFGHLHIVSDNVTETHPYDLSNEELEEVKVLRRSLLQDVDDVLESFFSRWNEGLDNLPTELMALH</sequence>
<dbReference type="EMBL" id="MU003731">
    <property type="protein sequence ID" value="KAF2801357.1"/>
    <property type="molecule type" value="Genomic_DNA"/>
</dbReference>
<accession>A0A6A6Y0M2</accession>
<name>A0A6A6Y0M2_9PEZI</name>
<gene>
    <name evidence="1 3" type="ORF">BDZ99DRAFT_403435</name>
</gene>
<reference evidence="3" key="2">
    <citation type="submission" date="2020-04" db="EMBL/GenBank/DDBJ databases">
        <authorList>
            <consortium name="NCBI Genome Project"/>
        </authorList>
    </citation>
    <scope>NUCLEOTIDE SEQUENCE</scope>
    <source>
        <strain evidence="3">CBS 304.34</strain>
    </source>
</reference>
<reference evidence="1 3" key="1">
    <citation type="journal article" date="2020" name="Stud. Mycol.">
        <title>101 Dothideomycetes genomes: a test case for predicting lifestyles and emergence of pathogens.</title>
        <authorList>
            <person name="Haridas S."/>
            <person name="Albert R."/>
            <person name="Binder M."/>
            <person name="Bloem J."/>
            <person name="Labutti K."/>
            <person name="Salamov A."/>
            <person name="Andreopoulos B."/>
            <person name="Baker S."/>
            <person name="Barry K."/>
            <person name="Bills G."/>
            <person name="Bluhm B."/>
            <person name="Cannon C."/>
            <person name="Castanera R."/>
            <person name="Culley D."/>
            <person name="Daum C."/>
            <person name="Ezra D."/>
            <person name="Gonzalez J."/>
            <person name="Henrissat B."/>
            <person name="Kuo A."/>
            <person name="Liang C."/>
            <person name="Lipzen A."/>
            <person name="Lutzoni F."/>
            <person name="Magnuson J."/>
            <person name="Mondo S."/>
            <person name="Nolan M."/>
            <person name="Ohm R."/>
            <person name="Pangilinan J."/>
            <person name="Park H.-J."/>
            <person name="Ramirez L."/>
            <person name="Alfaro M."/>
            <person name="Sun H."/>
            <person name="Tritt A."/>
            <person name="Yoshinaga Y."/>
            <person name="Zwiers L.-H."/>
            <person name="Turgeon B."/>
            <person name="Goodwin S."/>
            <person name="Spatafora J."/>
            <person name="Crous P."/>
            <person name="Grigoriev I."/>
        </authorList>
    </citation>
    <scope>NUCLEOTIDE SEQUENCE</scope>
    <source>
        <strain evidence="1 3">CBS 304.34</strain>
    </source>
</reference>